<reference evidence="1" key="1">
    <citation type="journal article" date="2021" name="Proc. Natl. Acad. Sci. U.S.A.">
        <title>A Catalog of Tens of Thousands of Viruses from Human Metagenomes Reveals Hidden Associations with Chronic Diseases.</title>
        <authorList>
            <person name="Tisza M.J."/>
            <person name="Buck C.B."/>
        </authorList>
    </citation>
    <scope>NUCLEOTIDE SEQUENCE</scope>
    <source>
        <strain evidence="1">CtCo31</strain>
    </source>
</reference>
<evidence type="ECO:0000313" key="1">
    <source>
        <dbReference type="EMBL" id="DAF95433.1"/>
    </source>
</evidence>
<dbReference type="Gene3D" id="3.30.420.240">
    <property type="match status" value="1"/>
</dbReference>
<dbReference type="EMBL" id="BK016109">
    <property type="protein sequence ID" value="DAF95433.1"/>
    <property type="molecule type" value="Genomic_DNA"/>
</dbReference>
<organism evidence="1">
    <name type="scientific">Myoviridae sp. ctCo31</name>
    <dbReference type="NCBI Taxonomy" id="2825053"/>
    <lineage>
        <taxon>Viruses</taxon>
        <taxon>Duplodnaviria</taxon>
        <taxon>Heunggongvirae</taxon>
        <taxon>Uroviricota</taxon>
        <taxon>Caudoviricetes</taxon>
    </lineage>
</organism>
<sequence>MKQSKRTKAIGCSTLKDLIEKYKLILHDKQTILELRDFVQKGS</sequence>
<protein>
    <submittedName>
        <fullName evidence="1">Large terminase protein</fullName>
    </submittedName>
</protein>
<name>A0A8S5ULP7_9CAUD</name>
<proteinExistence type="predicted"/>
<accession>A0A8S5ULP7</accession>